<dbReference type="KEGG" id="lbc:LACBIDRAFT_326666"/>
<sequence>MSGAALGQRVKIYELYQTSWRFVTQIKHSNRMGYIGSDPHGDRPSLSSLLPSDSNQALQPYGTYWERPHGERQSEIDQVVQERPFPPSQRLRHDAENPQIAYTRGHGGANSLLNPLYLTLREKCFVLTPSITNPNERRTSRNSSFGVEAREVSDFQPTRQ</sequence>
<evidence type="ECO:0000256" key="1">
    <source>
        <dbReference type="SAM" id="MobiDB-lite"/>
    </source>
</evidence>
<dbReference type="InParanoid" id="B0D9E6"/>
<organism evidence="3">
    <name type="scientific">Laccaria bicolor (strain S238N-H82 / ATCC MYA-4686)</name>
    <name type="common">Bicoloured deceiver</name>
    <name type="synonym">Laccaria laccata var. bicolor</name>
    <dbReference type="NCBI Taxonomy" id="486041"/>
    <lineage>
        <taxon>Eukaryota</taxon>
        <taxon>Fungi</taxon>
        <taxon>Dikarya</taxon>
        <taxon>Basidiomycota</taxon>
        <taxon>Agaricomycotina</taxon>
        <taxon>Agaricomycetes</taxon>
        <taxon>Agaricomycetidae</taxon>
        <taxon>Agaricales</taxon>
        <taxon>Agaricineae</taxon>
        <taxon>Hydnangiaceae</taxon>
        <taxon>Laccaria</taxon>
    </lineage>
</organism>
<dbReference type="EMBL" id="DS547100">
    <property type="protein sequence ID" value="EDR09002.1"/>
    <property type="molecule type" value="Genomic_DNA"/>
</dbReference>
<dbReference type="GeneID" id="6075995"/>
<gene>
    <name evidence="2" type="ORF">LACBIDRAFT_326666</name>
</gene>
<feature type="region of interest" description="Disordered" evidence="1">
    <location>
        <begin position="131"/>
        <end position="160"/>
    </location>
</feature>
<evidence type="ECO:0000313" key="2">
    <source>
        <dbReference type="EMBL" id="EDR09002.1"/>
    </source>
</evidence>
<dbReference type="RefSeq" id="XP_001880315.1">
    <property type="nucleotide sequence ID" value="XM_001880280.1"/>
</dbReference>
<keyword evidence="3" id="KW-1185">Reference proteome</keyword>
<accession>B0D9E6</accession>
<dbReference type="HOGENOM" id="CLU_1652440_0_0_1"/>
<proteinExistence type="predicted"/>
<dbReference type="Proteomes" id="UP000001194">
    <property type="component" value="Unassembled WGS sequence"/>
</dbReference>
<reference evidence="2 3" key="1">
    <citation type="journal article" date="2008" name="Nature">
        <title>The genome of Laccaria bicolor provides insights into mycorrhizal symbiosis.</title>
        <authorList>
            <person name="Martin F."/>
            <person name="Aerts A."/>
            <person name="Ahren D."/>
            <person name="Brun A."/>
            <person name="Danchin E.G.J."/>
            <person name="Duchaussoy F."/>
            <person name="Gibon J."/>
            <person name="Kohler A."/>
            <person name="Lindquist E."/>
            <person name="Pereda V."/>
            <person name="Salamov A."/>
            <person name="Shapiro H.J."/>
            <person name="Wuyts J."/>
            <person name="Blaudez D."/>
            <person name="Buee M."/>
            <person name="Brokstein P."/>
            <person name="Canbaeck B."/>
            <person name="Cohen D."/>
            <person name="Courty P.E."/>
            <person name="Coutinho P.M."/>
            <person name="Delaruelle C."/>
            <person name="Detter J.C."/>
            <person name="Deveau A."/>
            <person name="DiFazio S."/>
            <person name="Duplessis S."/>
            <person name="Fraissinet-Tachet L."/>
            <person name="Lucic E."/>
            <person name="Frey-Klett P."/>
            <person name="Fourrey C."/>
            <person name="Feussner I."/>
            <person name="Gay G."/>
            <person name="Grimwood J."/>
            <person name="Hoegger P.J."/>
            <person name="Jain P."/>
            <person name="Kilaru S."/>
            <person name="Labbe J."/>
            <person name="Lin Y.C."/>
            <person name="Legue V."/>
            <person name="Le Tacon F."/>
            <person name="Marmeisse R."/>
            <person name="Melayah D."/>
            <person name="Montanini B."/>
            <person name="Muratet M."/>
            <person name="Nehls U."/>
            <person name="Niculita-Hirzel H."/>
            <person name="Oudot-Le Secq M.P."/>
            <person name="Peter M."/>
            <person name="Quesneville H."/>
            <person name="Rajashekar B."/>
            <person name="Reich M."/>
            <person name="Rouhier N."/>
            <person name="Schmutz J."/>
            <person name="Yin T."/>
            <person name="Chalot M."/>
            <person name="Henrissat B."/>
            <person name="Kuees U."/>
            <person name="Lucas S."/>
            <person name="Van de Peer Y."/>
            <person name="Podila G.K."/>
            <person name="Polle A."/>
            <person name="Pukkila P.J."/>
            <person name="Richardson P.M."/>
            <person name="Rouze P."/>
            <person name="Sanders I.R."/>
            <person name="Stajich J.E."/>
            <person name="Tunlid A."/>
            <person name="Tuskan G."/>
            <person name="Grigoriev I.V."/>
        </authorList>
    </citation>
    <scope>NUCLEOTIDE SEQUENCE [LARGE SCALE GENOMIC DNA]</scope>
    <source>
        <strain evidence="3">S238N-H82 / ATCC MYA-4686</strain>
    </source>
</reference>
<evidence type="ECO:0000313" key="3">
    <source>
        <dbReference type="Proteomes" id="UP000001194"/>
    </source>
</evidence>
<dbReference type="AlphaFoldDB" id="B0D9E6"/>
<name>B0D9E6_LACBS</name>
<protein>
    <submittedName>
        <fullName evidence="2">Predicted protein</fullName>
    </submittedName>
</protein>